<dbReference type="PANTHER" id="PTHR43433">
    <property type="entry name" value="HYDROLASE, ALPHA/BETA FOLD FAMILY PROTEIN"/>
    <property type="match status" value="1"/>
</dbReference>
<dbReference type="InterPro" id="IPR050471">
    <property type="entry name" value="AB_hydrolase"/>
</dbReference>
<evidence type="ECO:0000259" key="1">
    <source>
        <dbReference type="Pfam" id="PF00561"/>
    </source>
</evidence>
<dbReference type="EMBL" id="JACKTY010000029">
    <property type="protein sequence ID" value="MCV7227523.1"/>
    <property type="molecule type" value="Genomic_DNA"/>
</dbReference>
<dbReference type="GO" id="GO:0016787">
    <property type="term" value="F:hydrolase activity"/>
    <property type="evidence" value="ECO:0007669"/>
    <property type="project" value="UniProtKB-KW"/>
</dbReference>
<dbReference type="Proteomes" id="UP001526201">
    <property type="component" value="Unassembled WGS sequence"/>
</dbReference>
<accession>A0ABT3CDR8</accession>
<dbReference type="SUPFAM" id="SSF53474">
    <property type="entry name" value="alpha/beta-Hydrolases"/>
    <property type="match status" value="1"/>
</dbReference>
<dbReference type="InterPro" id="IPR029058">
    <property type="entry name" value="AB_hydrolase_fold"/>
</dbReference>
<dbReference type="RefSeq" id="WP_264068451.1">
    <property type="nucleotide sequence ID" value="NZ_JACKTY010000029.1"/>
</dbReference>
<sequence>MDVRGGYAKSGDLDIYYEEMGERSDPAVLLIMGLGAQLLLWRKGFCEKLVNRGYRVIRFDNRDVGLSSKLDGLRAPGSQYPRMLRSFLGIRSTAVYTLEDMADDAAAVLDQLDIDRAHVVGASMGGMIAQVFAARHAPRTLSLAVIFSSNNQSALPPPAPRALFSVIKGPPPGSPREAIIDNAVRVTRVIGSPAYPAPEEQIRAEAAEGYDRSYYPVGIARQFGAIMGSGSLRRYDRQITVPTVVIHGLADKLMRPHGGRAIATSIRHARFVLFPGMGHELPEPLWDQVVGELDVTFSEGRARSSDVLDSAG</sequence>
<dbReference type="Pfam" id="PF00561">
    <property type="entry name" value="Abhydrolase_1"/>
    <property type="match status" value="1"/>
</dbReference>
<evidence type="ECO:0000313" key="2">
    <source>
        <dbReference type="EMBL" id="MCV7227523.1"/>
    </source>
</evidence>
<keyword evidence="2" id="KW-0378">Hydrolase</keyword>
<evidence type="ECO:0000313" key="3">
    <source>
        <dbReference type="Proteomes" id="UP001526201"/>
    </source>
</evidence>
<dbReference type="Gene3D" id="3.40.50.1820">
    <property type="entry name" value="alpha/beta hydrolase"/>
    <property type="match status" value="1"/>
</dbReference>
<comment type="caution">
    <text evidence="2">The sequence shown here is derived from an EMBL/GenBank/DDBJ whole genome shotgun (WGS) entry which is preliminary data.</text>
</comment>
<proteinExistence type="predicted"/>
<name>A0ABT3CDR8_9MYCO</name>
<reference evidence="2 3" key="1">
    <citation type="journal article" date="2022" name="BMC Genomics">
        <title>Comparative genome analysis of mycobacteria focusing on tRNA and non-coding RNA.</title>
        <authorList>
            <person name="Behra P.R.K."/>
            <person name="Pettersson B.M.F."/>
            <person name="Ramesh M."/>
            <person name="Das S."/>
            <person name="Dasgupta S."/>
            <person name="Kirsebom L.A."/>
        </authorList>
    </citation>
    <scope>NUCLEOTIDE SEQUENCE [LARGE SCALE GENOMIC DNA]</scope>
    <source>
        <strain evidence="2 3">DSM 44078</strain>
    </source>
</reference>
<gene>
    <name evidence="2" type="ORF">H7J73_15940</name>
</gene>
<organism evidence="2 3">
    <name type="scientific">Mycolicibacterium komossense</name>
    <dbReference type="NCBI Taxonomy" id="1779"/>
    <lineage>
        <taxon>Bacteria</taxon>
        <taxon>Bacillati</taxon>
        <taxon>Actinomycetota</taxon>
        <taxon>Actinomycetes</taxon>
        <taxon>Mycobacteriales</taxon>
        <taxon>Mycobacteriaceae</taxon>
        <taxon>Mycolicibacterium</taxon>
    </lineage>
</organism>
<feature type="domain" description="AB hydrolase-1" evidence="1">
    <location>
        <begin position="26"/>
        <end position="281"/>
    </location>
</feature>
<keyword evidence="3" id="KW-1185">Reference proteome</keyword>
<dbReference type="InterPro" id="IPR000073">
    <property type="entry name" value="AB_hydrolase_1"/>
</dbReference>
<dbReference type="PANTHER" id="PTHR43433:SF5">
    <property type="entry name" value="AB HYDROLASE-1 DOMAIN-CONTAINING PROTEIN"/>
    <property type="match status" value="1"/>
</dbReference>
<protein>
    <submittedName>
        <fullName evidence="2">Alpha/beta hydrolase</fullName>
    </submittedName>
</protein>